<reference evidence="1 2" key="1">
    <citation type="submission" date="2016-02" db="EMBL/GenBank/DDBJ databases">
        <title>Genome analysis of coral dinoflagellate symbionts highlights evolutionary adaptations to a symbiotic lifestyle.</title>
        <authorList>
            <person name="Aranda M."/>
            <person name="Li Y."/>
            <person name="Liew Y.J."/>
            <person name="Baumgarten S."/>
            <person name="Simakov O."/>
            <person name="Wilson M."/>
            <person name="Piel J."/>
            <person name="Ashoor H."/>
            <person name="Bougouffa S."/>
            <person name="Bajic V.B."/>
            <person name="Ryu T."/>
            <person name="Ravasi T."/>
            <person name="Bayer T."/>
            <person name="Micklem G."/>
            <person name="Kim H."/>
            <person name="Bhak J."/>
            <person name="Lajeunesse T.C."/>
            <person name="Voolstra C.R."/>
        </authorList>
    </citation>
    <scope>NUCLEOTIDE SEQUENCE [LARGE SCALE GENOMIC DNA]</scope>
    <source>
        <strain evidence="1 2">CCMP2467</strain>
    </source>
</reference>
<evidence type="ECO:0000313" key="1">
    <source>
        <dbReference type="EMBL" id="OLP88085.1"/>
    </source>
</evidence>
<name>A0A1Q9CYU4_SYMMI</name>
<dbReference type="AlphaFoldDB" id="A0A1Q9CYU4"/>
<keyword evidence="2" id="KW-1185">Reference proteome</keyword>
<dbReference type="OrthoDB" id="422044at2759"/>
<evidence type="ECO:0000313" key="2">
    <source>
        <dbReference type="Proteomes" id="UP000186817"/>
    </source>
</evidence>
<protein>
    <submittedName>
        <fullName evidence="1">Uncharacterized protein</fullName>
    </submittedName>
</protein>
<proteinExistence type="predicted"/>
<dbReference type="EMBL" id="LSRX01000829">
    <property type="protein sequence ID" value="OLP88085.1"/>
    <property type="molecule type" value="Genomic_DNA"/>
</dbReference>
<dbReference type="Proteomes" id="UP000186817">
    <property type="component" value="Unassembled WGS sequence"/>
</dbReference>
<gene>
    <name evidence="1" type="ORF">AK812_SmicGene30606</name>
</gene>
<sequence>MFDHQAPWIMVGEASETVSILERECLAQDHAGSVRIADAESKAAEIKLEKNSLIRALPAERERHLLQLSQRRRELELEVHTQVHDAEQRALSEEQSLEMVQKALSDAKALHSMMQRQAGSCYLAGRASFESRLAMACPTPPLQSLYSTGPAAMYTAPASCRTLHNRQFVQQVAHPWYAQYHAQRTAVHAVRQAQPSAIPVSGPVPMCPATHNTSVKPIMMPNSMKSENSGGSAAAILDTSFSVASTMTRTPLSPVSSNCMEVDSVTTLPRSPPPVPACIPHTALGTEPAEGKHMQASTTSHRWKLLTGVTDVKPELYPLASLGLRDGAVPGPWDVYDGLHLTPINERPFQALADIARQAQKNLVDRLRGDCCIGVLVAEFSAHAKDLSWQLEQRVREAEHSGSFLADRVRSDGDCRKQAAEDFAKDEGTRIGAIAALPQLASLSCAYSAYSAHESLVAPSGFRVVRRHLRCMPDLQFTTDQVAEVLGRLTTVAAEREEALKELQDLSGFEFGLRSAAAEASSDREWSERKGDDELQSVRGRLVVQGGTSCATIAIAELGGRLIVAVPSERWNLDTTALGKAIGVDVVASRPVSMSEAVPGIALRVWVGVFSMEMEAVIDYETDYAWVKVADDQYAFTHGGDGIFKRASAVEAGLSELKDMIRDMSREKEKMPLFGLDPGTVAASRAAGVDQGSLLEMGKLLEAKRNRTLEEPGSQKQKTELDSILGHLGQGLPATETAGSVDDLLARWQAVVAAAAVNPELDPASLEQLRAIYNFIEAEI</sequence>
<comment type="caution">
    <text evidence="1">The sequence shown here is derived from an EMBL/GenBank/DDBJ whole genome shotgun (WGS) entry which is preliminary data.</text>
</comment>
<organism evidence="1 2">
    <name type="scientific">Symbiodinium microadriaticum</name>
    <name type="common">Dinoflagellate</name>
    <name type="synonym">Zooxanthella microadriatica</name>
    <dbReference type="NCBI Taxonomy" id="2951"/>
    <lineage>
        <taxon>Eukaryota</taxon>
        <taxon>Sar</taxon>
        <taxon>Alveolata</taxon>
        <taxon>Dinophyceae</taxon>
        <taxon>Suessiales</taxon>
        <taxon>Symbiodiniaceae</taxon>
        <taxon>Symbiodinium</taxon>
    </lineage>
</organism>
<accession>A0A1Q9CYU4</accession>